<keyword evidence="10 15" id="KW-1133">Transmembrane helix</keyword>
<dbReference type="Gene3D" id="3.40.50.80">
    <property type="entry name" value="Nucleotide-binding domain of ferredoxin-NADP reductase (FNR) module"/>
    <property type="match status" value="1"/>
</dbReference>
<keyword evidence="5" id="KW-1003">Cell membrane</keyword>
<feature type="transmembrane region" description="Helical" evidence="15">
    <location>
        <begin position="195"/>
        <end position="212"/>
    </location>
</feature>
<proteinExistence type="inferred from homology"/>
<feature type="transmembrane region" description="Helical" evidence="15">
    <location>
        <begin position="224"/>
        <end position="242"/>
    </location>
</feature>
<comment type="subcellular location">
    <subcellularLocation>
        <location evidence="1">Cell membrane</location>
        <topology evidence="1">Multi-pass membrane protein</topology>
    </subcellularLocation>
</comment>
<evidence type="ECO:0000256" key="9">
    <source>
        <dbReference type="ARBA" id="ARBA00022982"/>
    </source>
</evidence>
<evidence type="ECO:0000256" key="5">
    <source>
        <dbReference type="ARBA" id="ARBA00022475"/>
    </source>
</evidence>
<evidence type="ECO:0000259" key="16">
    <source>
        <dbReference type="PROSITE" id="PS51384"/>
    </source>
</evidence>
<name>A0A060T8K0_BLAAD</name>
<evidence type="ECO:0000256" key="13">
    <source>
        <dbReference type="ARBA" id="ARBA00023136"/>
    </source>
</evidence>
<dbReference type="InterPro" id="IPR017927">
    <property type="entry name" value="FAD-bd_FR_type"/>
</dbReference>
<keyword evidence="13 15" id="KW-0472">Membrane</keyword>
<dbReference type="Pfam" id="PF08022">
    <property type="entry name" value="FAD_binding_8"/>
    <property type="match status" value="1"/>
</dbReference>
<dbReference type="AlphaFoldDB" id="A0A060T8K0"/>
<feature type="domain" description="FAD-binding FR-type" evidence="16">
    <location>
        <begin position="273"/>
        <end position="393"/>
    </location>
</feature>
<dbReference type="GO" id="GO:0006826">
    <property type="term" value="P:iron ion transport"/>
    <property type="evidence" value="ECO:0007669"/>
    <property type="project" value="TreeGrafter"/>
</dbReference>
<keyword evidence="11" id="KW-0560">Oxidoreductase</keyword>
<dbReference type="Pfam" id="PF08030">
    <property type="entry name" value="NAD_binding_6"/>
    <property type="match status" value="1"/>
</dbReference>
<dbReference type="InterPro" id="IPR013121">
    <property type="entry name" value="Fe_red_NAD-bd_6"/>
</dbReference>
<dbReference type="CDD" id="cd06186">
    <property type="entry name" value="NOX_Duox_like_FAD_NADP"/>
    <property type="match status" value="1"/>
</dbReference>
<feature type="transmembrane region" description="Helical" evidence="15">
    <location>
        <begin position="128"/>
        <end position="150"/>
    </location>
</feature>
<evidence type="ECO:0000313" key="17">
    <source>
        <dbReference type="EMBL" id="CDP37119.1"/>
    </source>
</evidence>
<comment type="catalytic activity">
    <reaction evidence="14">
        <text>2 a Fe(II)-siderophore + NADP(+) + H(+) = 2 a Fe(III)-siderophore + NADPH</text>
        <dbReference type="Rhea" id="RHEA:28795"/>
        <dbReference type="Rhea" id="RHEA-COMP:11342"/>
        <dbReference type="Rhea" id="RHEA-COMP:11344"/>
        <dbReference type="ChEBI" id="CHEBI:15378"/>
        <dbReference type="ChEBI" id="CHEBI:29033"/>
        <dbReference type="ChEBI" id="CHEBI:29034"/>
        <dbReference type="ChEBI" id="CHEBI:57783"/>
        <dbReference type="ChEBI" id="CHEBI:58349"/>
        <dbReference type="EC" id="1.16.1.9"/>
    </reaction>
</comment>
<dbReference type="InterPro" id="IPR039261">
    <property type="entry name" value="FNR_nucleotide-bd"/>
</dbReference>
<dbReference type="InterPro" id="IPR013112">
    <property type="entry name" value="FAD-bd_8"/>
</dbReference>
<accession>A0A060T8K0</accession>
<dbReference type="PROSITE" id="PS51384">
    <property type="entry name" value="FAD_FR"/>
    <property type="match status" value="1"/>
</dbReference>
<dbReference type="GO" id="GO:0005886">
    <property type="term" value="C:plasma membrane"/>
    <property type="evidence" value="ECO:0007669"/>
    <property type="project" value="UniProtKB-SubCell"/>
</dbReference>
<evidence type="ECO:0000256" key="4">
    <source>
        <dbReference type="ARBA" id="ARBA00022448"/>
    </source>
</evidence>
<keyword evidence="7 15" id="KW-0812">Transmembrane</keyword>
<keyword evidence="9" id="KW-0249">Electron transport</keyword>
<dbReference type="GO" id="GO:0052851">
    <property type="term" value="F:ferric-chelate reductase (NADPH) activity"/>
    <property type="evidence" value="ECO:0007669"/>
    <property type="project" value="UniProtKB-EC"/>
</dbReference>
<dbReference type="SUPFAM" id="SSF52343">
    <property type="entry name" value="Ferredoxin reductase-like, C-terminal NADP-linked domain"/>
    <property type="match status" value="1"/>
</dbReference>
<dbReference type="PhylomeDB" id="A0A060T8K0"/>
<reference evidence="17" key="2">
    <citation type="submission" date="2014-06" db="EMBL/GenBank/DDBJ databases">
        <title>The complete genome of Blastobotrys (Arxula) adeninivorans LS3 - a yeast of biotechnological interest.</title>
        <authorList>
            <person name="Kunze G."/>
            <person name="Gaillardin C."/>
            <person name="Czernicka M."/>
            <person name="Durrens P."/>
            <person name="Martin T."/>
            <person name="Boer E."/>
            <person name="Gabaldon T."/>
            <person name="Cruz J."/>
            <person name="Talla E."/>
            <person name="Marck C."/>
            <person name="Goffeau A."/>
            <person name="Barbe V."/>
            <person name="Baret P."/>
            <person name="Baronian K."/>
            <person name="Beier S."/>
            <person name="Bleykasten C."/>
            <person name="Bode R."/>
            <person name="Casaregola S."/>
            <person name="Despons L."/>
            <person name="Fairhead C."/>
            <person name="Giersberg M."/>
            <person name="Gierski P."/>
            <person name="Hahnel U."/>
            <person name="Hartmann A."/>
            <person name="Jankowska D."/>
            <person name="Jubin C."/>
            <person name="Jung P."/>
            <person name="Lafontaine I."/>
            <person name="Leh-Louis V."/>
            <person name="Lemaire M."/>
            <person name="Marcet-Houben M."/>
            <person name="Mascher M."/>
            <person name="Morel G."/>
            <person name="Richard G.-F."/>
            <person name="Riechen J."/>
            <person name="Sacerdot C."/>
            <person name="Sarkar A."/>
            <person name="Savel G."/>
            <person name="Schacherer J."/>
            <person name="Sherman D."/>
            <person name="Straub M.-L."/>
            <person name="Stein N."/>
            <person name="Thierry A."/>
            <person name="Trautwein-Schult A."/>
            <person name="Westhof E."/>
            <person name="Worch S."/>
            <person name="Dujon B."/>
            <person name="Souciet J.-L."/>
            <person name="Wincker P."/>
            <person name="Scholz U."/>
            <person name="Neuveglise N."/>
        </authorList>
    </citation>
    <scope>NUCLEOTIDE SEQUENCE</scope>
    <source>
        <strain evidence="17">LS3</strain>
    </source>
</reference>
<dbReference type="GO" id="GO:0006879">
    <property type="term" value="P:intracellular iron ion homeostasis"/>
    <property type="evidence" value="ECO:0007669"/>
    <property type="project" value="TreeGrafter"/>
</dbReference>
<dbReference type="PANTHER" id="PTHR32361">
    <property type="entry name" value="FERRIC/CUPRIC REDUCTASE TRANSMEMBRANE COMPONENT"/>
    <property type="match status" value="1"/>
</dbReference>
<organism evidence="17">
    <name type="scientific">Blastobotrys adeninivorans</name>
    <name type="common">Yeast</name>
    <name type="synonym">Arxula adeninivorans</name>
    <dbReference type="NCBI Taxonomy" id="409370"/>
    <lineage>
        <taxon>Eukaryota</taxon>
        <taxon>Fungi</taxon>
        <taxon>Dikarya</taxon>
        <taxon>Ascomycota</taxon>
        <taxon>Saccharomycotina</taxon>
        <taxon>Dipodascomycetes</taxon>
        <taxon>Dipodascales</taxon>
        <taxon>Trichomonascaceae</taxon>
        <taxon>Blastobotrys</taxon>
    </lineage>
</organism>
<evidence type="ECO:0000256" key="8">
    <source>
        <dbReference type="ARBA" id="ARBA00022827"/>
    </source>
</evidence>
<evidence type="ECO:0000256" key="10">
    <source>
        <dbReference type="ARBA" id="ARBA00022989"/>
    </source>
</evidence>
<evidence type="ECO:0000256" key="15">
    <source>
        <dbReference type="SAM" id="Phobius"/>
    </source>
</evidence>
<keyword evidence="12" id="KW-0406">Ion transport</keyword>
<evidence type="ECO:0000256" key="14">
    <source>
        <dbReference type="ARBA" id="ARBA00048483"/>
    </source>
</evidence>
<sequence>MSIPFNLQYFVENELNDRYAWMLTGIAAAIWIGYGLLMYWLQKYCRQKLRQGVVYRAYLQLQRLWHSFNGCIRLEVPLKRDPFYFQPSLVLLLFIYIIVNMRLCYVATEEIDYEPRYYIVGKRVGKISLGNLPVLLILITKNDVIAWLTGFSADKINLLHRWMGRCMWSMFVAHFCLTITYWVRVGFPGMITIPPQIFGMIGFGMMTICTWLSMRFMRKWSYEFFLFNHGFAAGFGLLMVFFHSLGPGKGHILFGVHLVALDRVWAQMGRSLINKYISPTKCRAKVTTVEDAVIVNIPMEKKKWKFFSWGSWKAGQHYYLRVGRVRRIQWHPFTVASVASSGNIKMVMRKRGGFTKALFNQVAKERQKQNLGDDSHVEMKVMVHGPYGARIQPLLSFDSVLFISGGSGGSFTFPLAIDLLQTIAERNESQDFVGRPTEARVTFIWYCRTENHIEWYRDELNLLGELSQDLNVQIRVLVTRKSETEFDREDIDSSKKRIVDETTIIKRSPSSNSASRMSIEFEKTPTDEIVNSEVDALIGSGMSKSLAVMGCGPLPMLESIEYQCQQNRWRSGAPDIYSFMEKYVV</sequence>
<evidence type="ECO:0000256" key="3">
    <source>
        <dbReference type="ARBA" id="ARBA00012668"/>
    </source>
</evidence>
<dbReference type="EMBL" id="HG937694">
    <property type="protein sequence ID" value="CDP37119.1"/>
    <property type="molecule type" value="Genomic_DNA"/>
</dbReference>
<keyword evidence="6" id="KW-0285">Flavoprotein</keyword>
<feature type="transmembrane region" description="Helical" evidence="15">
    <location>
        <begin position="20"/>
        <end position="41"/>
    </location>
</feature>
<evidence type="ECO:0000256" key="12">
    <source>
        <dbReference type="ARBA" id="ARBA00023065"/>
    </source>
</evidence>
<feature type="transmembrane region" description="Helical" evidence="15">
    <location>
        <begin position="89"/>
        <end position="108"/>
    </location>
</feature>
<dbReference type="InterPro" id="IPR051410">
    <property type="entry name" value="Ferric/Cupric_Reductase"/>
</dbReference>
<keyword evidence="4" id="KW-0813">Transport</keyword>
<evidence type="ECO:0000256" key="2">
    <source>
        <dbReference type="ARBA" id="ARBA00006278"/>
    </source>
</evidence>
<dbReference type="SFLD" id="SFLDS00052">
    <property type="entry name" value="Ferric_Reductase_Domain"/>
    <property type="match status" value="1"/>
</dbReference>
<dbReference type="Pfam" id="PF01794">
    <property type="entry name" value="Ferric_reduct"/>
    <property type="match status" value="1"/>
</dbReference>
<gene>
    <name evidence="17" type="ORF">GNLVRS02_ARAD1D04136g</name>
</gene>
<dbReference type="EC" id="1.16.1.9" evidence="3"/>
<dbReference type="SUPFAM" id="SSF63380">
    <property type="entry name" value="Riboflavin synthase domain-like"/>
    <property type="match status" value="1"/>
</dbReference>
<reference evidence="17" key="1">
    <citation type="submission" date="2014-02" db="EMBL/GenBank/DDBJ databases">
        <authorList>
            <person name="Genoscope - CEA"/>
        </authorList>
    </citation>
    <scope>NUCLEOTIDE SEQUENCE</scope>
    <source>
        <strain evidence="17">LS3</strain>
    </source>
</reference>
<evidence type="ECO:0000256" key="1">
    <source>
        <dbReference type="ARBA" id="ARBA00004651"/>
    </source>
</evidence>
<evidence type="ECO:0000256" key="6">
    <source>
        <dbReference type="ARBA" id="ARBA00022630"/>
    </source>
</evidence>
<protein>
    <recommendedName>
        <fullName evidence="3">ferric-chelate reductase (NADPH)</fullName>
        <ecNumber evidence="3">1.16.1.9</ecNumber>
    </recommendedName>
</protein>
<dbReference type="InterPro" id="IPR013130">
    <property type="entry name" value="Fe3_Rdtase_TM_dom"/>
</dbReference>
<evidence type="ECO:0000256" key="7">
    <source>
        <dbReference type="ARBA" id="ARBA00022692"/>
    </source>
</evidence>
<dbReference type="PANTHER" id="PTHR32361:SF28">
    <property type="entry name" value="FRP1P"/>
    <property type="match status" value="1"/>
</dbReference>
<feature type="transmembrane region" description="Helical" evidence="15">
    <location>
        <begin position="162"/>
        <end position="183"/>
    </location>
</feature>
<dbReference type="SFLD" id="SFLDG01168">
    <property type="entry name" value="Ferric_reductase_subgroup_(FRE"/>
    <property type="match status" value="1"/>
</dbReference>
<keyword evidence="8" id="KW-0274">FAD</keyword>
<evidence type="ECO:0000256" key="11">
    <source>
        <dbReference type="ARBA" id="ARBA00023002"/>
    </source>
</evidence>
<dbReference type="InterPro" id="IPR017938">
    <property type="entry name" value="Riboflavin_synthase-like_b-brl"/>
</dbReference>
<dbReference type="GO" id="GO:0015677">
    <property type="term" value="P:copper ion import"/>
    <property type="evidence" value="ECO:0007669"/>
    <property type="project" value="TreeGrafter"/>
</dbReference>
<comment type="similarity">
    <text evidence="2">Belongs to the ferric reductase (FRE) family.</text>
</comment>